<dbReference type="AlphaFoldDB" id="A0AAV7THS5"/>
<dbReference type="PANTHER" id="PTHR35558:SF1">
    <property type="entry name" value="ENDONUCLEASE_EXONUCLEASE_PHOSPHATASE DOMAIN-CONTAINING PROTEIN"/>
    <property type="match status" value="1"/>
</dbReference>
<sequence>MLADIRRSLAVLAAPSKELPVQTSTNPQVLAPAVGTTSEQGQVALALPGASQDPTTQVLLAVSQMLTNINATAAPPPPTTPWASNLLQNSVQDLKRQIEALATARNVPSLQVTTPSPCVSQAPGSLSQTTPVEREQGKVTEQGASAMKTLASAEGTGLDALLYRPGKLAAHVAPDIKAKIWKGEFVDILGLISAKRRDVETKDKGSKASSSSDKKPKFEESITNWLFGFNVFMSVMLEKKPETGIAMICYANKILKAHHMYGGNAWLEYNRDFRWAKVEDPAIGWDQTKVNVWLE</sequence>
<evidence type="ECO:0000256" key="1">
    <source>
        <dbReference type="SAM" id="MobiDB-lite"/>
    </source>
</evidence>
<protein>
    <submittedName>
        <fullName evidence="2">Uncharacterized protein</fullName>
    </submittedName>
</protein>
<evidence type="ECO:0000313" key="2">
    <source>
        <dbReference type="EMBL" id="KAJ1175963.1"/>
    </source>
</evidence>
<proteinExistence type="predicted"/>
<feature type="compositionally biased region" description="Polar residues" evidence="1">
    <location>
        <begin position="111"/>
        <end position="131"/>
    </location>
</feature>
<accession>A0AAV7THS5</accession>
<comment type="caution">
    <text evidence="2">The sequence shown here is derived from an EMBL/GenBank/DDBJ whole genome shotgun (WGS) entry which is preliminary data.</text>
</comment>
<dbReference type="PANTHER" id="PTHR35558">
    <property type="entry name" value="SGNH_HYDRO DOMAIN-CONTAINING PROTEIN"/>
    <property type="match status" value="1"/>
</dbReference>
<organism evidence="2 3">
    <name type="scientific">Pleurodeles waltl</name>
    <name type="common">Iberian ribbed newt</name>
    <dbReference type="NCBI Taxonomy" id="8319"/>
    <lineage>
        <taxon>Eukaryota</taxon>
        <taxon>Metazoa</taxon>
        <taxon>Chordata</taxon>
        <taxon>Craniata</taxon>
        <taxon>Vertebrata</taxon>
        <taxon>Euteleostomi</taxon>
        <taxon>Amphibia</taxon>
        <taxon>Batrachia</taxon>
        <taxon>Caudata</taxon>
        <taxon>Salamandroidea</taxon>
        <taxon>Salamandridae</taxon>
        <taxon>Pleurodelinae</taxon>
        <taxon>Pleurodeles</taxon>
    </lineage>
</organism>
<dbReference type="Proteomes" id="UP001066276">
    <property type="component" value="Chromosome 3_2"/>
</dbReference>
<evidence type="ECO:0000313" key="3">
    <source>
        <dbReference type="Proteomes" id="UP001066276"/>
    </source>
</evidence>
<name>A0AAV7THS5_PLEWA</name>
<feature type="region of interest" description="Disordered" evidence="1">
    <location>
        <begin position="111"/>
        <end position="140"/>
    </location>
</feature>
<reference evidence="2" key="1">
    <citation type="journal article" date="2022" name="bioRxiv">
        <title>Sequencing and chromosome-scale assembly of the giantPleurodeles waltlgenome.</title>
        <authorList>
            <person name="Brown T."/>
            <person name="Elewa A."/>
            <person name="Iarovenko S."/>
            <person name="Subramanian E."/>
            <person name="Araus A.J."/>
            <person name="Petzold A."/>
            <person name="Susuki M."/>
            <person name="Suzuki K.-i.T."/>
            <person name="Hayashi T."/>
            <person name="Toyoda A."/>
            <person name="Oliveira C."/>
            <person name="Osipova E."/>
            <person name="Leigh N.D."/>
            <person name="Simon A."/>
            <person name="Yun M.H."/>
        </authorList>
    </citation>
    <scope>NUCLEOTIDE SEQUENCE</scope>
    <source>
        <strain evidence="2">20211129_DDA</strain>
        <tissue evidence="2">Liver</tissue>
    </source>
</reference>
<dbReference type="EMBL" id="JANPWB010000006">
    <property type="protein sequence ID" value="KAJ1175963.1"/>
    <property type="molecule type" value="Genomic_DNA"/>
</dbReference>
<keyword evidence="3" id="KW-1185">Reference proteome</keyword>
<gene>
    <name evidence="2" type="ORF">NDU88_001248</name>
</gene>